<evidence type="ECO:0000313" key="1">
    <source>
        <dbReference type="EMBL" id="MCV9388954.1"/>
    </source>
</evidence>
<name>A0ABT3CZL2_9BACT</name>
<evidence type="ECO:0008006" key="3">
    <source>
        <dbReference type="Google" id="ProtNLM"/>
    </source>
</evidence>
<protein>
    <recommendedName>
        <fullName evidence="3">Polyketide cyclase / dehydrase and lipid transport</fullName>
    </recommendedName>
</protein>
<accession>A0ABT3CZL2</accession>
<sequence length="145" mass="16999">MLLQVSNYSKEVDQLINDTVGKPFGFMDRIKMRGIGSQKLVIEEANEEIELLIGDRSFQRHVNIELRPKGIIIWFRVKLDSWVLALPYYRLTIYKSPGHLSLFAEQWRLKMIPAYYAEMNQNFIHKLLELKSESALSYAAHDPRD</sequence>
<reference evidence="1 2" key="1">
    <citation type="submission" date="2022-10" db="EMBL/GenBank/DDBJ databases">
        <title>Comparative genomics and taxonomic characterization of three novel marine species of genus Reichenbachiella exhibiting antioxidant and polysaccharide degradation activities.</title>
        <authorList>
            <person name="Muhammad N."/>
            <person name="Lee Y.-J."/>
            <person name="Ko J."/>
            <person name="Kim S.-G."/>
        </authorList>
    </citation>
    <scope>NUCLEOTIDE SEQUENCE [LARGE SCALE GENOMIC DNA]</scope>
    <source>
        <strain evidence="1 2">ABR2-5</strain>
    </source>
</reference>
<comment type="caution">
    <text evidence="1">The sequence shown here is derived from an EMBL/GenBank/DDBJ whole genome shotgun (WGS) entry which is preliminary data.</text>
</comment>
<dbReference type="EMBL" id="JAOYOD010000001">
    <property type="protein sequence ID" value="MCV9388954.1"/>
    <property type="molecule type" value="Genomic_DNA"/>
</dbReference>
<dbReference type="RefSeq" id="WP_264139852.1">
    <property type="nucleotide sequence ID" value="NZ_JAOYOD010000001.1"/>
</dbReference>
<dbReference type="Proteomes" id="UP001300692">
    <property type="component" value="Unassembled WGS sequence"/>
</dbReference>
<keyword evidence="2" id="KW-1185">Reference proteome</keyword>
<organism evidence="1 2">
    <name type="scientific">Reichenbachiella ulvae</name>
    <dbReference type="NCBI Taxonomy" id="2980104"/>
    <lineage>
        <taxon>Bacteria</taxon>
        <taxon>Pseudomonadati</taxon>
        <taxon>Bacteroidota</taxon>
        <taxon>Cytophagia</taxon>
        <taxon>Cytophagales</taxon>
        <taxon>Reichenbachiellaceae</taxon>
        <taxon>Reichenbachiella</taxon>
    </lineage>
</organism>
<evidence type="ECO:0000313" key="2">
    <source>
        <dbReference type="Proteomes" id="UP001300692"/>
    </source>
</evidence>
<proteinExistence type="predicted"/>
<gene>
    <name evidence="1" type="ORF">N7U62_19915</name>
</gene>